<evidence type="ECO:0000313" key="1">
    <source>
        <dbReference type="EMBL" id="KAJ7703187.1"/>
    </source>
</evidence>
<accession>A0AAD7E267</accession>
<protein>
    <submittedName>
        <fullName evidence="1">Uncharacterized protein</fullName>
    </submittedName>
</protein>
<evidence type="ECO:0000313" key="2">
    <source>
        <dbReference type="Proteomes" id="UP001221757"/>
    </source>
</evidence>
<dbReference type="Proteomes" id="UP001221757">
    <property type="component" value="Unassembled WGS sequence"/>
</dbReference>
<name>A0AAD7E267_MYCRO</name>
<sequence>MPSLPDEKPPTACCCCCNFLDLPGQKAVEFPTGAIHSTKTAHGRWGVGMAEDTGSGGRFSVGRFPPGIVSRWAPSPGRPSARRTLRLLVSVLKRLTRPIVIVHLTERLISLVGNDTRRKDNPPPRHPPCYLL</sequence>
<comment type="caution">
    <text evidence="1">The sequence shown here is derived from an EMBL/GenBank/DDBJ whole genome shotgun (WGS) entry which is preliminary data.</text>
</comment>
<dbReference type="EMBL" id="JARKIE010000013">
    <property type="protein sequence ID" value="KAJ7703187.1"/>
    <property type="molecule type" value="Genomic_DNA"/>
</dbReference>
<dbReference type="AlphaFoldDB" id="A0AAD7E267"/>
<reference evidence="1" key="1">
    <citation type="submission" date="2023-03" db="EMBL/GenBank/DDBJ databases">
        <title>Massive genome expansion in bonnet fungi (Mycena s.s.) driven by repeated elements and novel gene families across ecological guilds.</title>
        <authorList>
            <consortium name="Lawrence Berkeley National Laboratory"/>
            <person name="Harder C.B."/>
            <person name="Miyauchi S."/>
            <person name="Viragh M."/>
            <person name="Kuo A."/>
            <person name="Thoen E."/>
            <person name="Andreopoulos B."/>
            <person name="Lu D."/>
            <person name="Skrede I."/>
            <person name="Drula E."/>
            <person name="Henrissat B."/>
            <person name="Morin E."/>
            <person name="Kohler A."/>
            <person name="Barry K."/>
            <person name="LaButti K."/>
            <person name="Morin E."/>
            <person name="Salamov A."/>
            <person name="Lipzen A."/>
            <person name="Mereny Z."/>
            <person name="Hegedus B."/>
            <person name="Baldrian P."/>
            <person name="Stursova M."/>
            <person name="Weitz H."/>
            <person name="Taylor A."/>
            <person name="Grigoriev I.V."/>
            <person name="Nagy L.G."/>
            <person name="Martin F."/>
            <person name="Kauserud H."/>
        </authorList>
    </citation>
    <scope>NUCLEOTIDE SEQUENCE</scope>
    <source>
        <strain evidence="1">CBHHK067</strain>
    </source>
</reference>
<proteinExistence type="predicted"/>
<organism evidence="1 2">
    <name type="scientific">Mycena rosella</name>
    <name type="common">Pink bonnet</name>
    <name type="synonym">Agaricus rosellus</name>
    <dbReference type="NCBI Taxonomy" id="1033263"/>
    <lineage>
        <taxon>Eukaryota</taxon>
        <taxon>Fungi</taxon>
        <taxon>Dikarya</taxon>
        <taxon>Basidiomycota</taxon>
        <taxon>Agaricomycotina</taxon>
        <taxon>Agaricomycetes</taxon>
        <taxon>Agaricomycetidae</taxon>
        <taxon>Agaricales</taxon>
        <taxon>Marasmiineae</taxon>
        <taxon>Mycenaceae</taxon>
        <taxon>Mycena</taxon>
    </lineage>
</organism>
<keyword evidence="2" id="KW-1185">Reference proteome</keyword>
<gene>
    <name evidence="1" type="ORF">B0H17DRAFT_1042126</name>
</gene>